<keyword evidence="4" id="KW-0378">Hydrolase</keyword>
<comment type="caution">
    <text evidence="9">The sequence shown here is derived from an EMBL/GenBank/DDBJ whole genome shotgun (WGS) entry which is preliminary data.</text>
</comment>
<name>A0A1F5G299_9BACT</name>
<evidence type="ECO:0000256" key="2">
    <source>
        <dbReference type="ARBA" id="ARBA00019841"/>
    </source>
</evidence>
<dbReference type="Gene3D" id="3.90.1640.30">
    <property type="match status" value="1"/>
</dbReference>
<gene>
    <name evidence="9" type="ORF">A2164_00485</name>
</gene>
<dbReference type="Gene3D" id="3.10.310.30">
    <property type="match status" value="1"/>
</dbReference>
<dbReference type="Pfam" id="PF02272">
    <property type="entry name" value="DHHA1"/>
    <property type="match status" value="1"/>
</dbReference>
<dbReference type="InterPro" id="IPR001667">
    <property type="entry name" value="DDH_dom"/>
</dbReference>
<comment type="similarity">
    <text evidence="1">Belongs to the RecJ family.</text>
</comment>
<dbReference type="GO" id="GO:0006281">
    <property type="term" value="P:DNA repair"/>
    <property type="evidence" value="ECO:0007669"/>
    <property type="project" value="InterPro"/>
</dbReference>
<evidence type="ECO:0000259" key="6">
    <source>
        <dbReference type="Pfam" id="PF01368"/>
    </source>
</evidence>
<accession>A0A1F5G299</accession>
<dbReference type="GO" id="GO:0003676">
    <property type="term" value="F:nucleic acid binding"/>
    <property type="evidence" value="ECO:0007669"/>
    <property type="project" value="InterPro"/>
</dbReference>
<feature type="domain" description="DHHA1" evidence="7">
    <location>
        <begin position="331"/>
        <end position="420"/>
    </location>
</feature>
<dbReference type="NCBIfam" id="TIGR00644">
    <property type="entry name" value="recJ"/>
    <property type="match status" value="1"/>
</dbReference>
<evidence type="ECO:0000259" key="8">
    <source>
        <dbReference type="Pfam" id="PF17768"/>
    </source>
</evidence>
<feature type="domain" description="DDH" evidence="6">
    <location>
        <begin position="71"/>
        <end position="202"/>
    </location>
</feature>
<dbReference type="InterPro" id="IPR004610">
    <property type="entry name" value="RecJ"/>
</dbReference>
<evidence type="ECO:0000259" key="7">
    <source>
        <dbReference type="Pfam" id="PF02272"/>
    </source>
</evidence>
<dbReference type="Proteomes" id="UP000176317">
    <property type="component" value="Unassembled WGS sequence"/>
</dbReference>
<sequence length="546" mass="60559">MDYKWKIISKTINKKDKNWLTYVLAKNRGLYSKKQLDEFLCPNLNQILNLKLTNTSKAVNRIIKAIKNQEKIIVYSDYDADGICGSAIVWETLYDLGADIIPYVPDRIKEGYGLYTPTIKKLAFNGINLIITVDHGISAVDQISEANKLGVDVIVTDHHVKPKILPKASAIVHSTNVAGAGVAWRFCYDFVKEYKPTYTKQLINKLELAAIATIADLVPLIGENRAIVKIGLEKLQKTKRPGLVSLLRATSIKGLINSYDIGHIIAPRINAMGRIKHGIDALRLICAKKQSQADSLASLLSKTNVKRQDLTTTTITSALEKVDKSQLIGVIADSSWHEGIIGLVASRLVEFHYKPMVVISVGQKISKGSARSIPGFNIIEAIRQSSELLVDAGGHPMAAGFTIKSIYIEAFSKKINAYAQKTITEEMLAPSFNIECQLDPQDINKQTLELIKTFEPFGVANPSPIFLTKSMTVEDLRGVGNNSQHLKLQLNGINAIGFNLGEKRYNLRPGYSVDIVFTLEEDNYNNNNKIQINIKDLRLSNTKLSN</sequence>
<dbReference type="Pfam" id="PF01368">
    <property type="entry name" value="DHH"/>
    <property type="match status" value="1"/>
</dbReference>
<protein>
    <recommendedName>
        <fullName evidence="2">Single-stranded-DNA-specific exonuclease RecJ</fullName>
    </recommendedName>
</protein>
<keyword evidence="5 9" id="KW-0269">Exonuclease</keyword>
<evidence type="ECO:0000256" key="5">
    <source>
        <dbReference type="ARBA" id="ARBA00022839"/>
    </source>
</evidence>
<dbReference type="GO" id="GO:0008409">
    <property type="term" value="F:5'-3' exonuclease activity"/>
    <property type="evidence" value="ECO:0007669"/>
    <property type="project" value="InterPro"/>
</dbReference>
<dbReference type="EMBL" id="MFAT01000050">
    <property type="protein sequence ID" value="OGD85968.1"/>
    <property type="molecule type" value="Genomic_DNA"/>
</dbReference>
<evidence type="ECO:0000313" key="9">
    <source>
        <dbReference type="EMBL" id="OGD85968.1"/>
    </source>
</evidence>
<proteinExistence type="inferred from homology"/>
<keyword evidence="3" id="KW-0540">Nuclease</keyword>
<organism evidence="9 10">
    <name type="scientific">Candidatus Curtissbacteria bacterium RBG_13_35_7</name>
    <dbReference type="NCBI Taxonomy" id="1797705"/>
    <lineage>
        <taxon>Bacteria</taxon>
        <taxon>Candidatus Curtissiibacteriota</taxon>
    </lineage>
</organism>
<dbReference type="InterPro" id="IPR041122">
    <property type="entry name" value="RecJ_OB"/>
</dbReference>
<evidence type="ECO:0000256" key="4">
    <source>
        <dbReference type="ARBA" id="ARBA00022801"/>
    </source>
</evidence>
<dbReference type="PANTHER" id="PTHR30255">
    <property type="entry name" value="SINGLE-STRANDED-DNA-SPECIFIC EXONUCLEASE RECJ"/>
    <property type="match status" value="1"/>
</dbReference>
<dbReference type="SUPFAM" id="SSF64182">
    <property type="entry name" value="DHH phosphoesterases"/>
    <property type="match status" value="1"/>
</dbReference>
<dbReference type="InterPro" id="IPR003156">
    <property type="entry name" value="DHHA1_dom"/>
</dbReference>
<evidence type="ECO:0000256" key="3">
    <source>
        <dbReference type="ARBA" id="ARBA00022722"/>
    </source>
</evidence>
<reference evidence="9 10" key="1">
    <citation type="journal article" date="2016" name="Nat. Commun.">
        <title>Thousands of microbial genomes shed light on interconnected biogeochemical processes in an aquifer system.</title>
        <authorList>
            <person name="Anantharaman K."/>
            <person name="Brown C.T."/>
            <person name="Hug L.A."/>
            <person name="Sharon I."/>
            <person name="Castelle C.J."/>
            <person name="Probst A.J."/>
            <person name="Thomas B.C."/>
            <person name="Singh A."/>
            <person name="Wilkins M.J."/>
            <person name="Karaoz U."/>
            <person name="Brodie E.L."/>
            <person name="Williams K.H."/>
            <person name="Hubbard S.S."/>
            <person name="Banfield J.F."/>
        </authorList>
    </citation>
    <scope>NUCLEOTIDE SEQUENCE [LARGE SCALE GENOMIC DNA]</scope>
</reference>
<dbReference type="GO" id="GO:0006310">
    <property type="term" value="P:DNA recombination"/>
    <property type="evidence" value="ECO:0007669"/>
    <property type="project" value="InterPro"/>
</dbReference>
<dbReference type="AlphaFoldDB" id="A0A1F5G299"/>
<feature type="domain" description="RecJ OB" evidence="8">
    <location>
        <begin position="434"/>
        <end position="536"/>
    </location>
</feature>
<evidence type="ECO:0000256" key="1">
    <source>
        <dbReference type="ARBA" id="ARBA00005915"/>
    </source>
</evidence>
<dbReference type="PANTHER" id="PTHR30255:SF2">
    <property type="entry name" value="SINGLE-STRANDED-DNA-SPECIFIC EXONUCLEASE RECJ"/>
    <property type="match status" value="1"/>
</dbReference>
<dbReference type="InterPro" id="IPR051673">
    <property type="entry name" value="SSDNA_exonuclease_RecJ"/>
</dbReference>
<dbReference type="Pfam" id="PF17768">
    <property type="entry name" value="RecJ_OB"/>
    <property type="match status" value="1"/>
</dbReference>
<dbReference type="InterPro" id="IPR038763">
    <property type="entry name" value="DHH_sf"/>
</dbReference>
<evidence type="ECO:0000313" key="10">
    <source>
        <dbReference type="Proteomes" id="UP000176317"/>
    </source>
</evidence>